<proteinExistence type="predicted"/>
<name>A0ABS9QLD8_9HYPH</name>
<dbReference type="RefSeq" id="WP_239369777.1">
    <property type="nucleotide sequence ID" value="NZ_JAKREW010000037.1"/>
</dbReference>
<dbReference type="Proteomes" id="UP001201701">
    <property type="component" value="Unassembled WGS sequence"/>
</dbReference>
<gene>
    <name evidence="1" type="ORF">L4923_24795</name>
</gene>
<accession>A0ABS9QLD8</accession>
<reference evidence="1 2" key="1">
    <citation type="submission" date="2022-02" db="EMBL/GenBank/DDBJ databases">
        <title>Draft genome sequence of Mezorhizobium retamae strain IRAMC:0171 isolated from Retama raetam nodules.</title>
        <authorList>
            <person name="Bengaied R."/>
            <person name="Sbissi I."/>
            <person name="Huber K."/>
            <person name="Ghodbane F."/>
            <person name="Nouioui I."/>
            <person name="Tarhouni M."/>
            <person name="Gtari M."/>
        </authorList>
    </citation>
    <scope>NUCLEOTIDE SEQUENCE [LARGE SCALE GENOMIC DNA]</scope>
    <source>
        <strain evidence="1 2">IRAMC:0171</strain>
    </source>
</reference>
<organism evidence="1 2">
    <name type="scientific">Mesorhizobium retamae</name>
    <dbReference type="NCBI Taxonomy" id="2912854"/>
    <lineage>
        <taxon>Bacteria</taxon>
        <taxon>Pseudomonadati</taxon>
        <taxon>Pseudomonadota</taxon>
        <taxon>Alphaproteobacteria</taxon>
        <taxon>Hyphomicrobiales</taxon>
        <taxon>Phyllobacteriaceae</taxon>
        <taxon>Mesorhizobium</taxon>
    </lineage>
</organism>
<sequence>MPIRKKLEDASVFRPAEIELLSRIFAETAIEGESAEERESRASRIIANYQLGIRDEKELIELSRRPLGR</sequence>
<evidence type="ECO:0000313" key="2">
    <source>
        <dbReference type="Proteomes" id="UP001201701"/>
    </source>
</evidence>
<evidence type="ECO:0000313" key="1">
    <source>
        <dbReference type="EMBL" id="MCG7508263.1"/>
    </source>
</evidence>
<evidence type="ECO:0008006" key="3">
    <source>
        <dbReference type="Google" id="ProtNLM"/>
    </source>
</evidence>
<comment type="caution">
    <text evidence="1">The sequence shown here is derived from an EMBL/GenBank/DDBJ whole genome shotgun (WGS) entry which is preliminary data.</text>
</comment>
<dbReference type="EMBL" id="JAKREW010000037">
    <property type="protein sequence ID" value="MCG7508263.1"/>
    <property type="molecule type" value="Genomic_DNA"/>
</dbReference>
<protein>
    <recommendedName>
        <fullName evidence="3">Antitoxin VbhA domain-containing protein</fullName>
    </recommendedName>
</protein>
<keyword evidence="2" id="KW-1185">Reference proteome</keyword>